<evidence type="ECO:0000313" key="4">
    <source>
        <dbReference type="Proteomes" id="UP000326532"/>
    </source>
</evidence>
<feature type="domain" description="DUF6536" evidence="2">
    <location>
        <begin position="46"/>
        <end position="193"/>
    </location>
</feature>
<keyword evidence="1" id="KW-0812">Transmembrane</keyword>
<feature type="transmembrane region" description="Helical" evidence="1">
    <location>
        <begin position="363"/>
        <end position="385"/>
    </location>
</feature>
<accession>A0A5N6D1Y7</accession>
<organism evidence="3 4">
    <name type="scientific">Aspergillus parasiticus</name>
    <dbReference type="NCBI Taxonomy" id="5067"/>
    <lineage>
        <taxon>Eukaryota</taxon>
        <taxon>Fungi</taxon>
        <taxon>Dikarya</taxon>
        <taxon>Ascomycota</taxon>
        <taxon>Pezizomycotina</taxon>
        <taxon>Eurotiomycetes</taxon>
        <taxon>Eurotiomycetidae</taxon>
        <taxon>Eurotiales</taxon>
        <taxon>Aspergillaceae</taxon>
        <taxon>Aspergillus</taxon>
        <taxon>Aspergillus subgen. Circumdati</taxon>
    </lineage>
</organism>
<dbReference type="AlphaFoldDB" id="A0A5N6D1Y7"/>
<feature type="transmembrane region" description="Helical" evidence="1">
    <location>
        <begin position="566"/>
        <end position="590"/>
    </location>
</feature>
<gene>
    <name evidence="3" type="ORF">BDV34DRAFT_231713</name>
</gene>
<name>A0A5N6D1Y7_ASPPA</name>
<keyword evidence="1" id="KW-0472">Membrane</keyword>
<feature type="transmembrane region" description="Helical" evidence="1">
    <location>
        <begin position="446"/>
        <end position="471"/>
    </location>
</feature>
<keyword evidence="4" id="KW-1185">Reference proteome</keyword>
<dbReference type="Proteomes" id="UP000326532">
    <property type="component" value="Unassembled WGS sequence"/>
</dbReference>
<dbReference type="PANTHER" id="PTHR35395:SF1">
    <property type="entry name" value="DUF6536 DOMAIN-CONTAINING PROTEIN"/>
    <property type="match status" value="1"/>
</dbReference>
<reference evidence="3 4" key="1">
    <citation type="submission" date="2019-04" db="EMBL/GenBank/DDBJ databases">
        <title>Fungal friends and foes A comparative genomics study of 23 Aspergillus species from section Flavi.</title>
        <authorList>
            <consortium name="DOE Joint Genome Institute"/>
            <person name="Kjaerbolling I."/>
            <person name="Vesth T.C."/>
            <person name="Frisvad J.C."/>
            <person name="Nybo J.L."/>
            <person name="Theobald S."/>
            <person name="Kildgaard S."/>
            <person name="Petersen T.I."/>
            <person name="Kuo A."/>
            <person name="Sato A."/>
            <person name="Lyhne E.K."/>
            <person name="Kogle M.E."/>
            <person name="Wiebenga A."/>
            <person name="Kun R.S."/>
            <person name="Lubbers R.J."/>
            <person name="Makela M.R."/>
            <person name="Barry K."/>
            <person name="Chovatia M."/>
            <person name="Clum A."/>
            <person name="Daum C."/>
            <person name="Haridas S."/>
            <person name="He G."/>
            <person name="LaButti K."/>
            <person name="Lipzen A."/>
            <person name="Mondo S."/>
            <person name="Pangilinan J."/>
            <person name="Riley R."/>
            <person name="Salamov A."/>
            <person name="Simmons B.A."/>
            <person name="Magnuson J.K."/>
            <person name="Henrissat B."/>
            <person name="Mortensen U.H."/>
            <person name="Larsen T.O."/>
            <person name="De vries R.P."/>
            <person name="Grigoriev I.V."/>
            <person name="Machida M."/>
            <person name="Baker S.E."/>
            <person name="Andersen M.R."/>
        </authorList>
    </citation>
    <scope>NUCLEOTIDE SEQUENCE [LARGE SCALE GENOMIC DNA]</scope>
    <source>
        <strain evidence="3 4">CBS 117618</strain>
    </source>
</reference>
<dbReference type="EMBL" id="ML735116">
    <property type="protein sequence ID" value="KAB8198917.1"/>
    <property type="molecule type" value="Genomic_DNA"/>
</dbReference>
<sequence length="720" mass="79364">MANAKYVPVELHPQPSAEHLFSDQPTIETLENGAEEGNEKKGVEKWRRTLYIGSTLSIVVLLFNMSFVLWAVTHRALEDGRGVLFTGDCDQARNINRGLHLLINILSTILLSASNYGMQCLSSPTRKDIDRAHPKNKWLDIGAPGMRNLSSIPRKKALLWTCLVLSSLPLHLIYNSAIFLTVSSYGYLAYVSDKPLPDLVTGSPRLSHVSQPSAGIDEWDSTYQRLRNKAAQGQIDRLDNKNCISAYATSLQSKHGSLLVQTDDFNSTTLDIGFLTTNDVRAYAPQKDPYSWICDYYLNTREVADSEADTPFCSSMLSTILSDPGSWSVTNTSSSYSDQVQRYTVNSCWSERLPDVCKVEYSLVWAVIVIACNVAKAAILCGLSLSLKDMPILTTGDAVVSFLQDPDPTTKGECLLSGKSADRDIVETTFSKRPRRWASAVSKSRWVLCMGLFIASICLCVGLLIAGLMGIQDTNMIWKSGIGTVNSQTMISPIGFPTTLLPVTIIVNTPQTVFSMIYFTTNAIFSTMVLSSEWNSYALQRKGLRVSTAPKGSQRSTYFLSLPYRYALPLLALSTLLHWLISESLFLVSVEMYDATLARVPSQDLISCGYSPPAIVICLSTSCLLIAYLVGISCRRFKSGMPVAGSCSLAISAACHLDVQEMEDHGRENGSHSEVLRYRKQPVETLPLKWGVVTFYGEGVGHCAFSSVEVETPKDGERYD</sequence>
<dbReference type="VEuPathDB" id="FungiDB:BDV34DRAFT_231713"/>
<dbReference type="OMA" id="YEVAPWE"/>
<protein>
    <recommendedName>
        <fullName evidence="2">DUF6536 domain-containing protein</fullName>
    </recommendedName>
</protein>
<keyword evidence="1" id="KW-1133">Transmembrane helix</keyword>
<feature type="transmembrane region" description="Helical" evidence="1">
    <location>
        <begin position="50"/>
        <end position="72"/>
    </location>
</feature>
<feature type="transmembrane region" description="Helical" evidence="1">
    <location>
        <begin position="513"/>
        <end position="532"/>
    </location>
</feature>
<dbReference type="Pfam" id="PF20163">
    <property type="entry name" value="DUF6536"/>
    <property type="match status" value="1"/>
</dbReference>
<feature type="transmembrane region" description="Helical" evidence="1">
    <location>
        <begin position="610"/>
        <end position="631"/>
    </location>
</feature>
<dbReference type="InterPro" id="IPR046623">
    <property type="entry name" value="DUF6536"/>
</dbReference>
<evidence type="ECO:0000259" key="2">
    <source>
        <dbReference type="Pfam" id="PF20163"/>
    </source>
</evidence>
<proteinExistence type="predicted"/>
<evidence type="ECO:0000256" key="1">
    <source>
        <dbReference type="SAM" id="Phobius"/>
    </source>
</evidence>
<dbReference type="PANTHER" id="PTHR35395">
    <property type="entry name" value="DUF6536 DOMAIN-CONTAINING PROTEIN"/>
    <property type="match status" value="1"/>
</dbReference>
<evidence type="ECO:0000313" key="3">
    <source>
        <dbReference type="EMBL" id="KAB8198917.1"/>
    </source>
</evidence>